<evidence type="ECO:0000313" key="2">
    <source>
        <dbReference type="Proteomes" id="UP001231189"/>
    </source>
</evidence>
<reference evidence="1" key="1">
    <citation type="submission" date="2023-07" db="EMBL/GenBank/DDBJ databases">
        <title>A chromosome-level genome assembly of Lolium multiflorum.</title>
        <authorList>
            <person name="Chen Y."/>
            <person name="Copetti D."/>
            <person name="Kolliker R."/>
            <person name="Studer B."/>
        </authorList>
    </citation>
    <scope>NUCLEOTIDE SEQUENCE</scope>
    <source>
        <strain evidence="1">02402/16</strain>
        <tissue evidence="1">Leaf</tissue>
    </source>
</reference>
<comment type="caution">
    <text evidence="1">The sequence shown here is derived from an EMBL/GenBank/DDBJ whole genome shotgun (WGS) entry which is preliminary data.</text>
</comment>
<accession>A0AAD8R5C1</accession>
<sequence length="228" mass="26441">MLNKLMPEKFDLLKGQLLDSGIFTADILKDVISLISRRTEMLNFAASYIKKTYDPMIGAVDSDVDSDPVRNVQQIGEVSALEKLTRYVDDRRVPVYFLGGSRIVNVILGRNLDDQFTREAFQFCCPDSHPFLRESKRSLCQEHPGFEIHKGMEDYVDSKLWDLYIEYENMQEVYDEIVDNRERGSPTSNDYLWERIDNGVEMCRTIRRQIRAAGGASHDIPPHLIRWD</sequence>
<dbReference type="AlphaFoldDB" id="A0AAD8R5C1"/>
<evidence type="ECO:0000313" key="1">
    <source>
        <dbReference type="EMBL" id="KAK1614395.1"/>
    </source>
</evidence>
<gene>
    <name evidence="1" type="ORF">QYE76_019912</name>
</gene>
<proteinExistence type="predicted"/>
<dbReference type="EMBL" id="JAUUTY010000006">
    <property type="protein sequence ID" value="KAK1614395.1"/>
    <property type="molecule type" value="Genomic_DNA"/>
</dbReference>
<name>A0AAD8R5C1_LOLMU</name>
<keyword evidence="2" id="KW-1185">Reference proteome</keyword>
<protein>
    <submittedName>
        <fullName evidence="1">Uncharacterized protein</fullName>
    </submittedName>
</protein>
<organism evidence="1 2">
    <name type="scientific">Lolium multiflorum</name>
    <name type="common">Italian ryegrass</name>
    <name type="synonym">Lolium perenne subsp. multiflorum</name>
    <dbReference type="NCBI Taxonomy" id="4521"/>
    <lineage>
        <taxon>Eukaryota</taxon>
        <taxon>Viridiplantae</taxon>
        <taxon>Streptophyta</taxon>
        <taxon>Embryophyta</taxon>
        <taxon>Tracheophyta</taxon>
        <taxon>Spermatophyta</taxon>
        <taxon>Magnoliopsida</taxon>
        <taxon>Liliopsida</taxon>
        <taxon>Poales</taxon>
        <taxon>Poaceae</taxon>
        <taxon>BOP clade</taxon>
        <taxon>Pooideae</taxon>
        <taxon>Poodae</taxon>
        <taxon>Poeae</taxon>
        <taxon>Poeae Chloroplast Group 2 (Poeae type)</taxon>
        <taxon>Loliodinae</taxon>
        <taxon>Loliinae</taxon>
        <taxon>Lolium</taxon>
    </lineage>
</organism>
<dbReference type="Proteomes" id="UP001231189">
    <property type="component" value="Unassembled WGS sequence"/>
</dbReference>